<reference evidence="3 6" key="2">
    <citation type="submission" date="2020-08" db="EMBL/GenBank/DDBJ databases">
        <title>Genomic Encyclopedia of Type Strains, Phase IV (KMG-IV): sequencing the most valuable type-strain genomes for metagenomic binning, comparative biology and taxonomic classification.</title>
        <authorList>
            <person name="Goeker M."/>
        </authorList>
    </citation>
    <scope>NUCLEOTIDE SEQUENCE [LARGE SCALE GENOMIC DNA]</scope>
    <source>
        <strain evidence="3 6">DSM 100021</strain>
    </source>
</reference>
<protein>
    <recommendedName>
        <fullName evidence="2">YcxB-like C-terminal domain-containing protein</fullName>
    </recommendedName>
</protein>
<dbReference type="AlphaFoldDB" id="A0A1Q9AAS1"/>
<feature type="domain" description="YcxB-like C-terminal" evidence="2">
    <location>
        <begin position="358"/>
        <end position="410"/>
    </location>
</feature>
<dbReference type="InterPro" id="IPR025588">
    <property type="entry name" value="YcxB-like_C"/>
</dbReference>
<evidence type="ECO:0000313" key="4">
    <source>
        <dbReference type="EMBL" id="OLP51928.1"/>
    </source>
</evidence>
<organism evidence="4 5">
    <name type="scientific">Allorhizobium taibaishanense</name>
    <dbReference type="NCBI Taxonomy" id="887144"/>
    <lineage>
        <taxon>Bacteria</taxon>
        <taxon>Pseudomonadati</taxon>
        <taxon>Pseudomonadota</taxon>
        <taxon>Alphaproteobacteria</taxon>
        <taxon>Hyphomicrobiales</taxon>
        <taxon>Rhizobiaceae</taxon>
        <taxon>Rhizobium/Agrobacterium group</taxon>
        <taxon>Allorhizobium</taxon>
    </lineage>
</organism>
<feature type="transmembrane region" description="Helical" evidence="1">
    <location>
        <begin position="93"/>
        <end position="114"/>
    </location>
</feature>
<dbReference type="EMBL" id="JACIED010000002">
    <property type="protein sequence ID" value="MBB4007142.1"/>
    <property type="molecule type" value="Genomic_DNA"/>
</dbReference>
<evidence type="ECO:0000256" key="1">
    <source>
        <dbReference type="SAM" id="Phobius"/>
    </source>
</evidence>
<dbReference type="OrthoDB" id="8162607at2"/>
<gene>
    <name evidence="4" type="ORF">BJF91_23745</name>
    <name evidence="3" type="ORF">GGQ71_001405</name>
</gene>
<proteinExistence type="predicted"/>
<keyword evidence="5" id="KW-1185">Reference proteome</keyword>
<evidence type="ECO:0000259" key="2">
    <source>
        <dbReference type="Pfam" id="PF14317"/>
    </source>
</evidence>
<sequence>MKLPQISRSRESGPPLDDEIQALDVTIPLKSADLVEKIRTEMSSVGLVDKPVLLKFGLPAIWIVTVIGYVSLWHDNTNEPNIFTFFDTLSLQAVLPTVLFLLLVSALIVIRHVMAPIRQAWRLRLLVARTILNHRPEARYRLETGGIAFHFGSLASLRDWSQIDTIEIDERYAKFITSMTSGQIVLPLRDLNAGERQLLKTWIDAKKAGIGRDDRLTTPRYMPLTAAFAAEVGAEIDSAAGQTELDDFIVRIKRLSRTPVIIRFTLAITLIACLRWFLMIPAVTAFYWVIDPFRLPLSVAWPLYVDIVSNTISFSVGMAVILLLINLVFYWPAQTIHAKRLSKKYLARQKALALKITWTENGILLQEKYEATFCPWAGMSKVEETRDYWLFMTRDNNVFAIPKRMIPAYQHEAFNVFLHQKQGEKGAQR</sequence>
<dbReference type="RefSeq" id="WP_075613058.1">
    <property type="nucleotide sequence ID" value="NZ_JACIED010000002.1"/>
</dbReference>
<dbReference type="Proteomes" id="UP000544107">
    <property type="component" value="Unassembled WGS sequence"/>
</dbReference>
<evidence type="ECO:0000313" key="5">
    <source>
        <dbReference type="Proteomes" id="UP000185598"/>
    </source>
</evidence>
<dbReference type="EMBL" id="MKIN01000018">
    <property type="protein sequence ID" value="OLP51928.1"/>
    <property type="molecule type" value="Genomic_DNA"/>
</dbReference>
<dbReference type="Pfam" id="PF14317">
    <property type="entry name" value="YcxB"/>
    <property type="match status" value="1"/>
</dbReference>
<keyword evidence="1" id="KW-1133">Transmembrane helix</keyword>
<evidence type="ECO:0000313" key="6">
    <source>
        <dbReference type="Proteomes" id="UP000544107"/>
    </source>
</evidence>
<reference evidence="4 5" key="1">
    <citation type="submission" date="2016-09" db="EMBL/GenBank/DDBJ databases">
        <title>Rhizobium oryziradicis sp. nov., isolated from the root of rice.</title>
        <authorList>
            <person name="Zhao J."/>
            <person name="Zhang X."/>
        </authorList>
    </citation>
    <scope>NUCLEOTIDE SEQUENCE [LARGE SCALE GENOMIC DNA]</scope>
    <source>
        <strain evidence="4 5">14971</strain>
    </source>
</reference>
<feature type="transmembrane region" description="Helical" evidence="1">
    <location>
        <begin position="310"/>
        <end position="333"/>
    </location>
</feature>
<comment type="caution">
    <text evidence="4">The sequence shown here is derived from an EMBL/GenBank/DDBJ whole genome shotgun (WGS) entry which is preliminary data.</text>
</comment>
<keyword evidence="1" id="KW-0472">Membrane</keyword>
<name>A0A1Q9AAS1_9HYPH</name>
<accession>A0A1Q9AAS1</accession>
<feature type="transmembrane region" description="Helical" evidence="1">
    <location>
        <begin position="260"/>
        <end position="290"/>
    </location>
</feature>
<dbReference type="Proteomes" id="UP000185598">
    <property type="component" value="Unassembled WGS sequence"/>
</dbReference>
<keyword evidence="1" id="KW-0812">Transmembrane</keyword>
<evidence type="ECO:0000313" key="3">
    <source>
        <dbReference type="EMBL" id="MBB4007142.1"/>
    </source>
</evidence>
<feature type="transmembrane region" description="Helical" evidence="1">
    <location>
        <begin position="52"/>
        <end position="73"/>
    </location>
</feature>